<feature type="compositionally biased region" description="Basic and acidic residues" evidence="1">
    <location>
        <begin position="167"/>
        <end position="177"/>
    </location>
</feature>
<feature type="region of interest" description="Disordered" evidence="1">
    <location>
        <begin position="110"/>
        <end position="198"/>
    </location>
</feature>
<reference evidence="2 3" key="1">
    <citation type="submission" date="2023-01" db="EMBL/GenBank/DDBJ databases">
        <title>Analysis of 21 Apiospora genomes using comparative genomics revels a genus with tremendous synthesis potential of carbohydrate active enzymes and secondary metabolites.</title>
        <authorList>
            <person name="Sorensen T."/>
        </authorList>
    </citation>
    <scope>NUCLEOTIDE SEQUENCE [LARGE SCALE GENOMIC DNA]</scope>
    <source>
        <strain evidence="2 3">CBS 20057</strain>
    </source>
</reference>
<dbReference type="EMBL" id="JAQQWI010000007">
    <property type="protein sequence ID" value="KAK8026320.1"/>
    <property type="molecule type" value="Genomic_DNA"/>
</dbReference>
<comment type="caution">
    <text evidence="2">The sequence shown here is derived from an EMBL/GenBank/DDBJ whole genome shotgun (WGS) entry which is preliminary data.</text>
</comment>
<organism evidence="2 3">
    <name type="scientific">Apiospora marii</name>
    <dbReference type="NCBI Taxonomy" id="335849"/>
    <lineage>
        <taxon>Eukaryota</taxon>
        <taxon>Fungi</taxon>
        <taxon>Dikarya</taxon>
        <taxon>Ascomycota</taxon>
        <taxon>Pezizomycotina</taxon>
        <taxon>Sordariomycetes</taxon>
        <taxon>Xylariomycetidae</taxon>
        <taxon>Amphisphaeriales</taxon>
        <taxon>Apiosporaceae</taxon>
        <taxon>Apiospora</taxon>
    </lineage>
</organism>
<dbReference type="Proteomes" id="UP001396898">
    <property type="component" value="Unassembled WGS sequence"/>
</dbReference>
<protein>
    <submittedName>
        <fullName evidence="2">Uncharacterized protein</fullName>
    </submittedName>
</protein>
<evidence type="ECO:0000313" key="3">
    <source>
        <dbReference type="Proteomes" id="UP001396898"/>
    </source>
</evidence>
<gene>
    <name evidence="2" type="ORF">PG991_003376</name>
</gene>
<sequence>MGRLCQIFARALPLEAEDERLENNPEAGIGEGFISDLKDLLSQLGHIPESLLCLCHYEDDKKRPLSRPEKPKMVRASFLSLLSLSLHQRPPQTGRNHRWRLVQLGLHYATTTRARGTPRESDDRRSGPMWSHASRRGSRLSNPARTCATSHSFRTNRAHMNLGEDSDVSRNLDESRDTPPSGSNDVDNDRSDDEGARG</sequence>
<proteinExistence type="predicted"/>
<accession>A0ABR1S3A1</accession>
<evidence type="ECO:0000256" key="1">
    <source>
        <dbReference type="SAM" id="MobiDB-lite"/>
    </source>
</evidence>
<feature type="compositionally biased region" description="Basic and acidic residues" evidence="1">
    <location>
        <begin position="187"/>
        <end position="198"/>
    </location>
</feature>
<keyword evidence="3" id="KW-1185">Reference proteome</keyword>
<feature type="compositionally biased region" description="Polar residues" evidence="1">
    <location>
        <begin position="139"/>
        <end position="155"/>
    </location>
</feature>
<evidence type="ECO:0000313" key="2">
    <source>
        <dbReference type="EMBL" id="KAK8026320.1"/>
    </source>
</evidence>
<feature type="compositionally biased region" description="Basic and acidic residues" evidence="1">
    <location>
        <begin position="117"/>
        <end position="126"/>
    </location>
</feature>
<name>A0ABR1S3A1_9PEZI</name>